<proteinExistence type="predicted"/>
<sequence>MVTKTPETSKLIEKDDRLRGRRAGGGEKTCRQRRTGRRWKNGRLQGKPDQRRPPEGEHPSSARARSRRTRIPPRPRRDVANEDVYLYTISTYTYLHPFYFRYVWEPEKSIFASQEGTWRREKGHPVMKSTPPVYA</sequence>
<feature type="compositionally biased region" description="Basic residues" evidence="1">
    <location>
        <begin position="31"/>
        <end position="41"/>
    </location>
</feature>
<accession>A0AAV7TFS7</accession>
<name>A0AAV7TFS7_PLEWA</name>
<dbReference type="AlphaFoldDB" id="A0AAV7TFS7"/>
<evidence type="ECO:0000256" key="1">
    <source>
        <dbReference type="SAM" id="MobiDB-lite"/>
    </source>
</evidence>
<comment type="caution">
    <text evidence="2">The sequence shown here is derived from an EMBL/GenBank/DDBJ whole genome shotgun (WGS) entry which is preliminary data.</text>
</comment>
<dbReference type="EMBL" id="JANPWB010000006">
    <property type="protein sequence ID" value="KAJ1175495.1"/>
    <property type="molecule type" value="Genomic_DNA"/>
</dbReference>
<reference evidence="2" key="1">
    <citation type="journal article" date="2022" name="bioRxiv">
        <title>Sequencing and chromosome-scale assembly of the giantPleurodeles waltlgenome.</title>
        <authorList>
            <person name="Brown T."/>
            <person name="Elewa A."/>
            <person name="Iarovenko S."/>
            <person name="Subramanian E."/>
            <person name="Araus A.J."/>
            <person name="Petzold A."/>
            <person name="Susuki M."/>
            <person name="Suzuki K.-i.T."/>
            <person name="Hayashi T."/>
            <person name="Toyoda A."/>
            <person name="Oliveira C."/>
            <person name="Osipova E."/>
            <person name="Leigh N.D."/>
            <person name="Simon A."/>
            <person name="Yun M.H."/>
        </authorList>
    </citation>
    <scope>NUCLEOTIDE SEQUENCE</scope>
    <source>
        <strain evidence="2">20211129_DDA</strain>
        <tissue evidence="2">Liver</tissue>
    </source>
</reference>
<feature type="compositionally biased region" description="Basic and acidic residues" evidence="1">
    <location>
        <begin position="10"/>
        <end position="30"/>
    </location>
</feature>
<keyword evidence="3" id="KW-1185">Reference proteome</keyword>
<dbReference type="Proteomes" id="UP001066276">
    <property type="component" value="Chromosome 3_2"/>
</dbReference>
<evidence type="ECO:0000313" key="3">
    <source>
        <dbReference type="Proteomes" id="UP001066276"/>
    </source>
</evidence>
<evidence type="ECO:0000313" key="2">
    <source>
        <dbReference type="EMBL" id="KAJ1175495.1"/>
    </source>
</evidence>
<organism evidence="2 3">
    <name type="scientific">Pleurodeles waltl</name>
    <name type="common">Iberian ribbed newt</name>
    <dbReference type="NCBI Taxonomy" id="8319"/>
    <lineage>
        <taxon>Eukaryota</taxon>
        <taxon>Metazoa</taxon>
        <taxon>Chordata</taxon>
        <taxon>Craniata</taxon>
        <taxon>Vertebrata</taxon>
        <taxon>Euteleostomi</taxon>
        <taxon>Amphibia</taxon>
        <taxon>Batrachia</taxon>
        <taxon>Caudata</taxon>
        <taxon>Salamandroidea</taxon>
        <taxon>Salamandridae</taxon>
        <taxon>Pleurodelinae</taxon>
        <taxon>Pleurodeles</taxon>
    </lineage>
</organism>
<protein>
    <submittedName>
        <fullName evidence="2">Uncharacterized protein</fullName>
    </submittedName>
</protein>
<gene>
    <name evidence="2" type="ORF">NDU88_000783</name>
</gene>
<feature type="region of interest" description="Disordered" evidence="1">
    <location>
        <begin position="1"/>
        <end position="80"/>
    </location>
</feature>
<feature type="compositionally biased region" description="Basic residues" evidence="1">
    <location>
        <begin position="64"/>
        <end position="74"/>
    </location>
</feature>
<feature type="compositionally biased region" description="Basic and acidic residues" evidence="1">
    <location>
        <begin position="46"/>
        <end position="60"/>
    </location>
</feature>